<feature type="domain" description="DRBM" evidence="2">
    <location>
        <begin position="74"/>
        <end position="140"/>
    </location>
</feature>
<reference evidence="4" key="2">
    <citation type="submission" date="2025-09" db="UniProtKB">
        <authorList>
            <consortium name="Ensembl"/>
        </authorList>
    </citation>
    <scope>IDENTIFICATION</scope>
</reference>
<feature type="domain" description="A to I editase" evidence="3">
    <location>
        <begin position="361"/>
        <end position="657"/>
    </location>
</feature>
<dbReference type="GO" id="GO:0008251">
    <property type="term" value="F:tRNA-specific adenosine deaminase activity"/>
    <property type="evidence" value="ECO:0007669"/>
    <property type="project" value="TreeGrafter"/>
</dbReference>
<organism evidence="4 5">
    <name type="scientific">Mola mola</name>
    <name type="common">Ocean sunfish</name>
    <name type="synonym">Tetraodon mola</name>
    <dbReference type="NCBI Taxonomy" id="94237"/>
    <lineage>
        <taxon>Eukaryota</taxon>
        <taxon>Metazoa</taxon>
        <taxon>Chordata</taxon>
        <taxon>Craniata</taxon>
        <taxon>Vertebrata</taxon>
        <taxon>Euteleostomi</taxon>
        <taxon>Actinopterygii</taxon>
        <taxon>Neopterygii</taxon>
        <taxon>Teleostei</taxon>
        <taxon>Neoteleostei</taxon>
        <taxon>Acanthomorphata</taxon>
        <taxon>Eupercaria</taxon>
        <taxon>Tetraodontiformes</taxon>
        <taxon>Molidae</taxon>
        <taxon>Mola</taxon>
    </lineage>
</organism>
<dbReference type="PANTHER" id="PTHR10910:SF17">
    <property type="entry name" value="DOUBLE-STRANDED RNA-SPECIFIC EDITASE B2"/>
    <property type="match status" value="1"/>
</dbReference>
<feature type="domain" description="DRBM" evidence="2">
    <location>
        <begin position="231"/>
        <end position="295"/>
    </location>
</feature>
<dbReference type="SMART" id="SM00552">
    <property type="entry name" value="ADEAMc"/>
    <property type="match status" value="1"/>
</dbReference>
<accession>A0A3Q4B9E4</accession>
<dbReference type="Proteomes" id="UP000261620">
    <property type="component" value="Unplaced"/>
</dbReference>
<dbReference type="GO" id="GO:0006382">
    <property type="term" value="P:adenosine to inosine editing"/>
    <property type="evidence" value="ECO:0007669"/>
    <property type="project" value="TreeGrafter"/>
</dbReference>
<dbReference type="FunFam" id="3.30.160.20:FF:000009">
    <property type="entry name" value="Adenosine deaminase RNA-specific B2 (inactive)"/>
    <property type="match status" value="1"/>
</dbReference>
<dbReference type="Pfam" id="PF00035">
    <property type="entry name" value="dsrm"/>
    <property type="match status" value="2"/>
</dbReference>
<dbReference type="SMART" id="SM00358">
    <property type="entry name" value="DSRM"/>
    <property type="match status" value="2"/>
</dbReference>
<dbReference type="Gene3D" id="3.30.160.20">
    <property type="match status" value="2"/>
</dbReference>
<evidence type="ECO:0000313" key="4">
    <source>
        <dbReference type="Ensembl" id="ENSMMOP00000014775.1"/>
    </source>
</evidence>
<dbReference type="InterPro" id="IPR002466">
    <property type="entry name" value="A_deamin"/>
</dbReference>
<dbReference type="GO" id="GO:0005737">
    <property type="term" value="C:cytoplasm"/>
    <property type="evidence" value="ECO:0007669"/>
    <property type="project" value="TreeGrafter"/>
</dbReference>
<name>A0A3Q4B9E4_MOLML</name>
<proteinExistence type="predicted"/>
<evidence type="ECO:0000259" key="3">
    <source>
        <dbReference type="PROSITE" id="PS50141"/>
    </source>
</evidence>
<dbReference type="Pfam" id="PF02137">
    <property type="entry name" value="A_deamin"/>
    <property type="match status" value="1"/>
</dbReference>
<keyword evidence="5" id="KW-1185">Reference proteome</keyword>
<keyword evidence="1" id="KW-0694">RNA-binding</keyword>
<dbReference type="PANTHER" id="PTHR10910">
    <property type="entry name" value="EUKARYOTE SPECIFIC DSRNA BINDING PROTEIN"/>
    <property type="match status" value="1"/>
</dbReference>
<reference evidence="4" key="1">
    <citation type="submission" date="2025-08" db="UniProtKB">
        <authorList>
            <consortium name="Ensembl"/>
        </authorList>
    </citation>
    <scope>IDENTIFICATION</scope>
</reference>
<dbReference type="PROSITE" id="PS50141">
    <property type="entry name" value="A_DEAMIN_EDITASE"/>
    <property type="match status" value="1"/>
</dbReference>
<protein>
    <submittedName>
        <fullName evidence="4">Uncharacterized protein</fullName>
    </submittedName>
</protein>
<dbReference type="GO" id="GO:0005730">
    <property type="term" value="C:nucleolus"/>
    <property type="evidence" value="ECO:0007669"/>
    <property type="project" value="TreeGrafter"/>
</dbReference>
<dbReference type="GO" id="GO:0003726">
    <property type="term" value="F:double-stranded RNA adenosine deaminase activity"/>
    <property type="evidence" value="ECO:0007669"/>
    <property type="project" value="TreeGrafter"/>
</dbReference>
<dbReference type="InterPro" id="IPR014720">
    <property type="entry name" value="dsRBD_dom"/>
</dbReference>
<dbReference type="Ensembl" id="ENSMMOT00000015017.1">
    <property type="protein sequence ID" value="ENSMMOP00000014775.1"/>
    <property type="gene ID" value="ENSMMOG00000011272.1"/>
</dbReference>
<dbReference type="AlphaFoldDB" id="A0A3Q4B9E4"/>
<evidence type="ECO:0000256" key="1">
    <source>
        <dbReference type="PROSITE-ProRule" id="PRU00266"/>
    </source>
</evidence>
<evidence type="ECO:0000259" key="2">
    <source>
        <dbReference type="PROSITE" id="PS50137"/>
    </source>
</evidence>
<dbReference type="SUPFAM" id="SSF54768">
    <property type="entry name" value="dsRNA-binding domain-like"/>
    <property type="match status" value="2"/>
</dbReference>
<dbReference type="GO" id="GO:0003725">
    <property type="term" value="F:double-stranded RNA binding"/>
    <property type="evidence" value="ECO:0007669"/>
    <property type="project" value="TreeGrafter"/>
</dbReference>
<evidence type="ECO:0000313" key="5">
    <source>
        <dbReference type="Proteomes" id="UP000261620"/>
    </source>
</evidence>
<sequence length="670" mass="74250">MLLPSIGTSSLENQDVKSQMQSDILRKYHPSSFCMTFPEHDPRAAKRKRPLPEGKDGLLCQSHLTCKRAAWAVTQKNALVHLNELRPGLRYEITSKTGPLHAPVFSVGVDVNGFHFEGQGPTKKQAKMRAAELALRSFIQFPNASQAHATMKGCTSTATDFTADKLNFPSGFLKEFEPSLHENCDLLHCSAAKNEAFSHFYNHRRLVQLNLVSSTNPKRRALSASLLGQLSPVILLNELRPGLRYMCLTERVHSRPTRSFVMVVRVEGRVFEGCGHSKRLAKAQAAAAALQSIYNISLGHNKPSLPFLHLQFFAQSIFHMVRKKYTQLVDSCASTSYARHKVLAGIVMTREFDLRSAQVVSVATGTKCLDGVGDRSCTLSDCHAEVISRRALVRFLCAQLELFWHFVSIHKKSIFVPEKRGDGIFRLRDGVLFHMYVSSSPCGDARLNCPYESTAACETRTRKYHCRLRVKVDGGEGTLPITARRANQKCGKRLITMSCTDKMAKWSVVGLQGALLSHLVEPVYLHSLTVGTLSHTGHLGRAMAHRLAPVKHLPLPYRRQQLLSGEVRPAGKAPHISLNWSFGDGGLEEINASTGRRSDSGTPSRLCRHSMLYSLLSYSGSKMAAGRYQRAMEQFTGALQGGGLGTWIRKPPELGHFHTSVFTAEHGGLE</sequence>
<dbReference type="GO" id="GO:0006396">
    <property type="term" value="P:RNA processing"/>
    <property type="evidence" value="ECO:0007669"/>
    <property type="project" value="InterPro"/>
</dbReference>
<dbReference type="PROSITE" id="PS50137">
    <property type="entry name" value="DS_RBD"/>
    <property type="match status" value="2"/>
</dbReference>